<evidence type="ECO:0000313" key="3">
    <source>
        <dbReference type="Proteomes" id="UP000240883"/>
    </source>
</evidence>
<protein>
    <submittedName>
        <fullName evidence="2">Uncharacterized protein</fullName>
    </submittedName>
</protein>
<organism evidence="2 3">
    <name type="scientific">Corynespora cassiicola Philippines</name>
    <dbReference type="NCBI Taxonomy" id="1448308"/>
    <lineage>
        <taxon>Eukaryota</taxon>
        <taxon>Fungi</taxon>
        <taxon>Dikarya</taxon>
        <taxon>Ascomycota</taxon>
        <taxon>Pezizomycotina</taxon>
        <taxon>Dothideomycetes</taxon>
        <taxon>Pleosporomycetidae</taxon>
        <taxon>Pleosporales</taxon>
        <taxon>Corynesporascaceae</taxon>
        <taxon>Corynespora</taxon>
    </lineage>
</organism>
<evidence type="ECO:0000256" key="1">
    <source>
        <dbReference type="SAM" id="MobiDB-lite"/>
    </source>
</evidence>
<accession>A0A2T2NIA3</accession>
<feature type="region of interest" description="Disordered" evidence="1">
    <location>
        <begin position="271"/>
        <end position="290"/>
    </location>
</feature>
<keyword evidence="3" id="KW-1185">Reference proteome</keyword>
<gene>
    <name evidence="2" type="ORF">BS50DRAFT_52701</name>
</gene>
<dbReference type="AlphaFoldDB" id="A0A2T2NIA3"/>
<dbReference type="EMBL" id="KZ678137">
    <property type="protein sequence ID" value="PSN65165.1"/>
    <property type="molecule type" value="Genomic_DNA"/>
</dbReference>
<proteinExistence type="predicted"/>
<name>A0A2T2NIA3_CORCC</name>
<sequence length="290" mass="33848">MYQVPQPSLSHNFWYDSSDIEELVIETSHADVNMVAVMLEAIRKLKRFEMPVHEDEFSFKNEWVYSDWLGWIFGRLSFDYDPETMTHPALVQGLYRHRDTLKSLDIDGGISDHDTTNTLGFNGFLHYFHRLKHLVAPFGAIAGTRCPTGPEFVESLPVTLESLKIVIRSFDADDDKVKQKDLGRMEPIEYLAENFQSQVPHLKSVMVVCEIKSSEFEYEWERLRTPFFERGVRFDFEQYGKDELDELFPLSPLPKPDPWWPIRGRTIEFDTDDSDDMYGGESDFDGFVFD</sequence>
<dbReference type="OrthoDB" id="2520703at2759"/>
<evidence type="ECO:0000313" key="2">
    <source>
        <dbReference type="EMBL" id="PSN65165.1"/>
    </source>
</evidence>
<dbReference type="Proteomes" id="UP000240883">
    <property type="component" value="Unassembled WGS sequence"/>
</dbReference>
<reference evidence="2 3" key="1">
    <citation type="journal article" date="2018" name="Front. Microbiol.">
        <title>Genome-Wide Analysis of Corynespora cassiicola Leaf Fall Disease Putative Effectors.</title>
        <authorList>
            <person name="Lopez D."/>
            <person name="Ribeiro S."/>
            <person name="Label P."/>
            <person name="Fumanal B."/>
            <person name="Venisse J.S."/>
            <person name="Kohler A."/>
            <person name="de Oliveira R.R."/>
            <person name="Labutti K."/>
            <person name="Lipzen A."/>
            <person name="Lail K."/>
            <person name="Bauer D."/>
            <person name="Ohm R.A."/>
            <person name="Barry K.W."/>
            <person name="Spatafora J."/>
            <person name="Grigoriev I.V."/>
            <person name="Martin F.M."/>
            <person name="Pujade-Renaud V."/>
        </authorList>
    </citation>
    <scope>NUCLEOTIDE SEQUENCE [LARGE SCALE GENOMIC DNA]</scope>
    <source>
        <strain evidence="2 3">Philippines</strain>
    </source>
</reference>
<feature type="compositionally biased region" description="Acidic residues" evidence="1">
    <location>
        <begin position="271"/>
        <end position="284"/>
    </location>
</feature>